<comment type="catalytic activity">
    <reaction evidence="1">
        <text>ATP + protein L-histidine = ADP + protein N-phospho-L-histidine.</text>
        <dbReference type="EC" id="2.7.13.3"/>
    </reaction>
</comment>
<keyword evidence="7" id="KW-0732">Signal</keyword>
<keyword evidence="4" id="KW-0808">Transferase</keyword>
<dbReference type="EMBL" id="ASXJ01000208">
    <property type="protein sequence ID" value="ERM01052.1"/>
    <property type="molecule type" value="Genomic_DNA"/>
</dbReference>
<feature type="domain" description="Histidine kinase" evidence="8">
    <location>
        <begin position="486"/>
        <end position="700"/>
    </location>
</feature>
<keyword evidence="6" id="KW-0472">Membrane</keyword>
<evidence type="ECO:0000256" key="3">
    <source>
        <dbReference type="ARBA" id="ARBA00022553"/>
    </source>
</evidence>
<dbReference type="PROSITE" id="PS50109">
    <property type="entry name" value="HIS_KIN"/>
    <property type="match status" value="1"/>
</dbReference>
<dbReference type="GO" id="GO:0000155">
    <property type="term" value="F:phosphorelay sensor kinase activity"/>
    <property type="evidence" value="ECO:0007669"/>
    <property type="project" value="InterPro"/>
</dbReference>
<evidence type="ECO:0000313" key="12">
    <source>
        <dbReference type="Proteomes" id="UP000016842"/>
    </source>
</evidence>
<evidence type="ECO:0000256" key="4">
    <source>
        <dbReference type="ARBA" id="ARBA00022679"/>
    </source>
</evidence>
<dbReference type="PATRIC" id="fig|1337887.3.peg.3626"/>
<dbReference type="AlphaFoldDB" id="U4VDZ3"/>
<dbReference type="InterPro" id="IPR013655">
    <property type="entry name" value="PAS_fold_3"/>
</dbReference>
<evidence type="ECO:0000256" key="6">
    <source>
        <dbReference type="SAM" id="Phobius"/>
    </source>
</evidence>
<protein>
    <recommendedName>
        <fullName evidence="2">histidine kinase</fullName>
        <ecNumber evidence="2">2.7.13.3</ecNumber>
    </recommendedName>
</protein>
<dbReference type="InterPro" id="IPR036890">
    <property type="entry name" value="HATPase_C_sf"/>
</dbReference>
<feature type="chain" id="PRO_5004656884" description="histidine kinase" evidence="7">
    <location>
        <begin position="20"/>
        <end position="703"/>
    </location>
</feature>
<dbReference type="InterPro" id="IPR052162">
    <property type="entry name" value="Sensor_kinase/Photoreceptor"/>
</dbReference>
<dbReference type="SMART" id="SM00388">
    <property type="entry name" value="HisKA"/>
    <property type="match status" value="1"/>
</dbReference>
<feature type="domain" description="PAC" evidence="10">
    <location>
        <begin position="413"/>
        <end position="466"/>
    </location>
</feature>
<comment type="caution">
    <text evidence="11">The sequence shown here is derived from an EMBL/GenBank/DDBJ whole genome shotgun (WGS) entry which is preliminary data.</text>
</comment>
<evidence type="ECO:0000313" key="11">
    <source>
        <dbReference type="EMBL" id="ERM01052.1"/>
    </source>
</evidence>
<dbReference type="SUPFAM" id="SSF55785">
    <property type="entry name" value="PYP-like sensor domain (PAS domain)"/>
    <property type="match status" value="3"/>
</dbReference>
<dbReference type="Proteomes" id="UP000016842">
    <property type="component" value="Unassembled WGS sequence"/>
</dbReference>
<dbReference type="Pfam" id="PF08447">
    <property type="entry name" value="PAS_3"/>
    <property type="match status" value="2"/>
</dbReference>
<dbReference type="Pfam" id="PF02518">
    <property type="entry name" value="HATPase_c"/>
    <property type="match status" value="1"/>
</dbReference>
<gene>
    <name evidence="11" type="ORF">Q644_03760</name>
</gene>
<dbReference type="PRINTS" id="PR00344">
    <property type="entry name" value="BCTRLSENSOR"/>
</dbReference>
<dbReference type="EC" id="2.7.13.3" evidence="2"/>
<dbReference type="InterPro" id="IPR035965">
    <property type="entry name" value="PAS-like_dom_sf"/>
</dbReference>
<dbReference type="PROSITE" id="PS50112">
    <property type="entry name" value="PAS"/>
    <property type="match status" value="1"/>
</dbReference>
<dbReference type="InterPro" id="IPR000014">
    <property type="entry name" value="PAS"/>
</dbReference>
<keyword evidence="6" id="KW-1133">Transmembrane helix</keyword>
<evidence type="ECO:0000256" key="2">
    <source>
        <dbReference type="ARBA" id="ARBA00012438"/>
    </source>
</evidence>
<dbReference type="InterPro" id="IPR004358">
    <property type="entry name" value="Sig_transdc_His_kin-like_C"/>
</dbReference>
<feature type="domain" description="PAS" evidence="9">
    <location>
        <begin position="195"/>
        <end position="277"/>
    </location>
</feature>
<keyword evidence="6" id="KW-0812">Transmembrane</keyword>
<dbReference type="PANTHER" id="PTHR43304:SF1">
    <property type="entry name" value="PAC DOMAIN-CONTAINING PROTEIN"/>
    <property type="match status" value="1"/>
</dbReference>
<proteinExistence type="predicted"/>
<dbReference type="SMART" id="SM00387">
    <property type="entry name" value="HATPase_c"/>
    <property type="match status" value="1"/>
</dbReference>
<dbReference type="Gene3D" id="1.10.287.130">
    <property type="match status" value="1"/>
</dbReference>
<feature type="transmembrane region" description="Helical" evidence="6">
    <location>
        <begin position="12"/>
        <end position="42"/>
    </location>
</feature>
<evidence type="ECO:0000259" key="9">
    <source>
        <dbReference type="PROSITE" id="PS50112"/>
    </source>
</evidence>
<reference evidence="11 12" key="1">
    <citation type="journal article" date="2014" name="FEMS Microbiol. Lett.">
        <title>Genome sequencing analysis reveals virulence-related gene content of Ochrobactrum intermedium strain 229E, a urease-positive strain isolated from the human gastric niche.</title>
        <authorList>
            <person name="Kulkarni G.J."/>
            <person name="Shetty S."/>
            <person name="Dharne M.S."/>
            <person name="Shouche Y.S."/>
        </authorList>
    </citation>
    <scope>NUCLEOTIDE SEQUENCE [LARGE SCALE GENOMIC DNA]</scope>
    <source>
        <strain evidence="11 12">229E</strain>
    </source>
</reference>
<accession>U4VDZ3</accession>
<evidence type="ECO:0000256" key="5">
    <source>
        <dbReference type="ARBA" id="ARBA00022777"/>
    </source>
</evidence>
<dbReference type="NCBIfam" id="TIGR00229">
    <property type="entry name" value="sensory_box"/>
    <property type="match status" value="1"/>
</dbReference>
<dbReference type="InterPro" id="IPR003661">
    <property type="entry name" value="HisK_dim/P_dom"/>
</dbReference>
<dbReference type="PROSITE" id="PS50113">
    <property type="entry name" value="PAC"/>
    <property type="match status" value="2"/>
</dbReference>
<feature type="domain" description="PAC" evidence="10">
    <location>
        <begin position="281"/>
        <end position="334"/>
    </location>
</feature>
<feature type="signal peptide" evidence="7">
    <location>
        <begin position="1"/>
        <end position="19"/>
    </location>
</feature>
<dbReference type="SMART" id="SM00086">
    <property type="entry name" value="PAC"/>
    <property type="match status" value="3"/>
</dbReference>
<dbReference type="SUPFAM" id="SSF55874">
    <property type="entry name" value="ATPase domain of HSP90 chaperone/DNA topoisomerase II/histidine kinase"/>
    <property type="match status" value="1"/>
</dbReference>
<keyword evidence="5" id="KW-0418">Kinase</keyword>
<dbReference type="PROSITE" id="PS51257">
    <property type="entry name" value="PROKAR_LIPOPROTEIN"/>
    <property type="match status" value="1"/>
</dbReference>
<feature type="transmembrane region" description="Helical" evidence="6">
    <location>
        <begin position="48"/>
        <end position="69"/>
    </location>
</feature>
<dbReference type="CDD" id="cd00130">
    <property type="entry name" value="PAS"/>
    <property type="match status" value="2"/>
</dbReference>
<dbReference type="InterPro" id="IPR001610">
    <property type="entry name" value="PAC"/>
</dbReference>
<dbReference type="InterPro" id="IPR005467">
    <property type="entry name" value="His_kinase_dom"/>
</dbReference>
<dbReference type="Gene3D" id="3.30.565.10">
    <property type="entry name" value="Histidine kinase-like ATPase, C-terminal domain"/>
    <property type="match status" value="1"/>
</dbReference>
<keyword evidence="3" id="KW-0597">Phosphoprotein</keyword>
<dbReference type="InterPro" id="IPR003594">
    <property type="entry name" value="HATPase_dom"/>
</dbReference>
<evidence type="ECO:0000259" key="8">
    <source>
        <dbReference type="PROSITE" id="PS50109"/>
    </source>
</evidence>
<evidence type="ECO:0000259" key="10">
    <source>
        <dbReference type="PROSITE" id="PS50113"/>
    </source>
</evidence>
<evidence type="ECO:0000256" key="1">
    <source>
        <dbReference type="ARBA" id="ARBA00000085"/>
    </source>
</evidence>
<name>U4VDZ3_9HYPH</name>
<evidence type="ECO:0000256" key="7">
    <source>
        <dbReference type="SAM" id="SignalP"/>
    </source>
</evidence>
<sequence>MKRNLSPPFHLACALGACAAAGALYWVTSVPAGFILPIFILMRNSNHRLVWFVSGIFAVAAIVACLLAFSGSTNPLNPAAQWAALLITGLGVALAIAWEGSSEAVEEQISVVSREKNLGLVHPEDLDIAHQATSRAFWSGFPQIIRYRSLQPDGSYQWTEFRAEPGYTIAGDTPAKVSAQHLPWSAAGSIGETGEAARIALVFETIFGTGWAMDTTGRFTYATPNAQTTIGQTLEQMNEQLTEQEFLDGGDLGWKRIFHPDEYERVATSLRHSLKTGGEHWNNEYRLRRFSTGEYGWHRVAMRPTRGSDGRVTGWYGMSIDITVYKETEAALRIREQELTQLVNMLPIHIMRFSGNGRPIFFSKATLDYFDLGDEYMDHSESVLTTMSASIHSDDKERVQTALRHALLTADNVALRYRLRRYDGGAYRWMDTRAEAIRDKSGIIVEWYAVSLDVHDQVLAQDELRLAHEELAHASQTANLAELSASIAHEVSQPPLTALLSSSEACQRWLSLEPPNVARAQQSLERIIRSGNSAREIISRIRALFAQSNDNRQMTDLPRLINDARDLLAEELSKNRVKFEFEAEKNLPLLMLDRIQVQQALINFMRNGIDAISSTSQHRLLRISVTRKDDVVETAISDTGCGVESPLQIFEPFFTTKAQGMGMGLAICRSIIASHGGDLWVKKNEPPHGATFIFTLPIVNNGA</sequence>
<dbReference type="Gene3D" id="3.30.450.20">
    <property type="entry name" value="PAS domain"/>
    <property type="match status" value="3"/>
</dbReference>
<dbReference type="InterPro" id="IPR000700">
    <property type="entry name" value="PAS-assoc_C"/>
</dbReference>
<organism evidence="11 12">
    <name type="scientific">Brucella intermedia 229E</name>
    <dbReference type="NCBI Taxonomy" id="1337887"/>
    <lineage>
        <taxon>Bacteria</taxon>
        <taxon>Pseudomonadati</taxon>
        <taxon>Pseudomonadota</taxon>
        <taxon>Alphaproteobacteria</taxon>
        <taxon>Hyphomicrobiales</taxon>
        <taxon>Brucellaceae</taxon>
        <taxon>Brucella/Ochrobactrum group</taxon>
        <taxon>Brucella</taxon>
    </lineage>
</organism>
<dbReference type="PANTHER" id="PTHR43304">
    <property type="entry name" value="PHYTOCHROME-LIKE PROTEIN CPH1"/>
    <property type="match status" value="1"/>
</dbReference>